<proteinExistence type="predicted"/>
<comment type="subcellular location">
    <subcellularLocation>
        <location evidence="1">Membrane</location>
        <topology evidence="1">Multi-pass membrane protein</topology>
    </subcellularLocation>
</comment>
<keyword evidence="8" id="KW-1185">Reference proteome</keyword>
<dbReference type="InterPro" id="IPR009908">
    <property type="entry name" value="Methylamine_util_MauE"/>
</dbReference>
<dbReference type="GO" id="GO:0016020">
    <property type="term" value="C:membrane"/>
    <property type="evidence" value="ECO:0007669"/>
    <property type="project" value="UniProtKB-SubCell"/>
</dbReference>
<evidence type="ECO:0000256" key="4">
    <source>
        <dbReference type="ARBA" id="ARBA00023136"/>
    </source>
</evidence>
<evidence type="ECO:0000313" key="7">
    <source>
        <dbReference type="EMBL" id="QEC67920.1"/>
    </source>
</evidence>
<keyword evidence="2 5" id="KW-0812">Transmembrane</keyword>
<evidence type="ECO:0000256" key="1">
    <source>
        <dbReference type="ARBA" id="ARBA00004141"/>
    </source>
</evidence>
<evidence type="ECO:0000256" key="3">
    <source>
        <dbReference type="ARBA" id="ARBA00022989"/>
    </source>
</evidence>
<feature type="transmembrane region" description="Helical" evidence="5">
    <location>
        <begin position="77"/>
        <end position="94"/>
    </location>
</feature>
<evidence type="ECO:0000313" key="8">
    <source>
        <dbReference type="Proteomes" id="UP000321533"/>
    </source>
</evidence>
<dbReference type="KEGG" id="pgin:FRZ67_11640"/>
<keyword evidence="3 5" id="KW-1133">Transmembrane helix</keyword>
<feature type="transmembrane region" description="Helical" evidence="5">
    <location>
        <begin position="114"/>
        <end position="131"/>
    </location>
</feature>
<sequence>MKKIFPDIVAFLLIFLFTYTSINKLYSLDSFTAVLKAMPVIKPVAFILTWLIPSVELVVVALLFFPVTRLLGLQCSTALLLLFTLYLFYALAVSDDLPCSCGGIISSMTWKQHLLFNSTLILLTVTAVLFARRLEKKQKILLQ</sequence>
<feature type="domain" description="Methylamine utilisation protein MauE" evidence="6">
    <location>
        <begin position="3"/>
        <end position="129"/>
    </location>
</feature>
<evidence type="ECO:0000256" key="5">
    <source>
        <dbReference type="SAM" id="Phobius"/>
    </source>
</evidence>
<dbReference type="Pfam" id="PF07291">
    <property type="entry name" value="MauE"/>
    <property type="match status" value="1"/>
</dbReference>
<organism evidence="7 8">
    <name type="scientific">Panacibacter ginsenosidivorans</name>
    <dbReference type="NCBI Taxonomy" id="1813871"/>
    <lineage>
        <taxon>Bacteria</taxon>
        <taxon>Pseudomonadati</taxon>
        <taxon>Bacteroidota</taxon>
        <taxon>Chitinophagia</taxon>
        <taxon>Chitinophagales</taxon>
        <taxon>Chitinophagaceae</taxon>
        <taxon>Panacibacter</taxon>
    </lineage>
</organism>
<keyword evidence="4 5" id="KW-0472">Membrane</keyword>
<dbReference type="RefSeq" id="WP_147189727.1">
    <property type="nucleotide sequence ID" value="NZ_CP042435.1"/>
</dbReference>
<gene>
    <name evidence="7" type="ORF">FRZ67_11640</name>
</gene>
<dbReference type="AlphaFoldDB" id="A0A5B8V8Q3"/>
<name>A0A5B8V8Q3_9BACT</name>
<dbReference type="OrthoDB" id="680026at2"/>
<evidence type="ECO:0000259" key="6">
    <source>
        <dbReference type="Pfam" id="PF07291"/>
    </source>
</evidence>
<dbReference type="Proteomes" id="UP000321533">
    <property type="component" value="Chromosome"/>
</dbReference>
<protein>
    <recommendedName>
        <fullName evidence="6">Methylamine utilisation protein MauE domain-containing protein</fullName>
    </recommendedName>
</protein>
<feature type="transmembrane region" description="Helical" evidence="5">
    <location>
        <begin position="44"/>
        <end position="65"/>
    </location>
</feature>
<dbReference type="GO" id="GO:0030416">
    <property type="term" value="P:methylamine metabolic process"/>
    <property type="evidence" value="ECO:0007669"/>
    <property type="project" value="InterPro"/>
</dbReference>
<evidence type="ECO:0000256" key="2">
    <source>
        <dbReference type="ARBA" id="ARBA00022692"/>
    </source>
</evidence>
<dbReference type="EMBL" id="CP042435">
    <property type="protein sequence ID" value="QEC67920.1"/>
    <property type="molecule type" value="Genomic_DNA"/>
</dbReference>
<reference evidence="7 8" key="1">
    <citation type="journal article" date="2016" name="Int. J. Syst. Evol. Microbiol.">
        <title>Panacibacter ginsenosidivorans gen. nov., sp. nov., with ginsenoside converting activity isolated from soil of a ginseng field.</title>
        <authorList>
            <person name="Siddiqi M.Z."/>
            <person name="Muhammad Shafi S."/>
            <person name="Choi K.D."/>
            <person name="Im W.T."/>
        </authorList>
    </citation>
    <scope>NUCLEOTIDE SEQUENCE [LARGE SCALE GENOMIC DNA]</scope>
    <source>
        <strain evidence="7 8">Gsoil1550</strain>
    </source>
</reference>
<accession>A0A5B8V8Q3</accession>